<dbReference type="FunFam" id="1.10.472.80:FF:000060">
    <property type="entry name" value="TBC domain protein, putative"/>
    <property type="match status" value="1"/>
</dbReference>
<evidence type="ECO:0000256" key="1">
    <source>
        <dbReference type="ARBA" id="ARBA00022468"/>
    </source>
</evidence>
<evidence type="ECO:0000259" key="4">
    <source>
        <dbReference type="PROSITE" id="PS50086"/>
    </source>
</evidence>
<dbReference type="STRING" id="329884.A0A4U0WWQ6"/>
<dbReference type="PANTHER" id="PTHR20913:SF7">
    <property type="entry name" value="RE60063P"/>
    <property type="match status" value="1"/>
</dbReference>
<proteinExistence type="predicted"/>
<dbReference type="AlphaFoldDB" id="A0A4U0WWQ6"/>
<keyword evidence="1" id="KW-0343">GTPase activation</keyword>
<dbReference type="OrthoDB" id="206700at2759"/>
<protein>
    <recommendedName>
        <fullName evidence="4">Rab-GAP TBC domain-containing protein</fullName>
    </recommendedName>
</protein>
<dbReference type="InterPro" id="IPR000195">
    <property type="entry name" value="Rab-GAP-TBC_dom"/>
</dbReference>
<dbReference type="EMBL" id="NAJQ01000527">
    <property type="protein sequence ID" value="TKA68174.1"/>
    <property type="molecule type" value="Genomic_DNA"/>
</dbReference>
<feature type="transmembrane region" description="Helical" evidence="3">
    <location>
        <begin position="433"/>
        <end position="450"/>
    </location>
</feature>
<dbReference type="PROSITE" id="PS50086">
    <property type="entry name" value="TBC_RABGAP"/>
    <property type="match status" value="1"/>
</dbReference>
<dbReference type="Proteomes" id="UP000309340">
    <property type="component" value="Unassembled WGS sequence"/>
</dbReference>
<gene>
    <name evidence="5" type="ORF">B0A55_07354</name>
</gene>
<sequence length="482" mass="53431">MFGRRQASLQTAADVARLSCPSTSMPPTPADDGAPSSIAPSREATDSGSSAAIPDSYTGDRPNCSSGVAASPTLPPLSASWRSEPLSLTERDKVRDVLEACRDRDLTALRDLATSEGGLVEDEVRRTAWPVLLGSGGTQSGSTPDADALEKHRDEDQVQLDVNRSFVYYPEDESDKRKDVRKHELSNVITTVLRAHPMLHYFQGYHDIVQVLLLVLGADAAVPAVARLSLLHIRDFMLPTMSGTESHLQLLPAILYAVDPALCKHLSHTQPFFALAATLTLYAHDIEEYGDIARLFDFLLASPASIPLYLFAVIVESRKAELLDIEEDEPEMLHSILSKLPKPLKLESLIQRTSELYQQHPPESLPGRAWSRVSANSVLKTTHDPQLLAKQTLADGEVLFERQAAEIKRADDWKRRKLRWRQLVRKYRRPARAATYGGATIVAVVIAYWLRNSAGRTALASCLPVLSRMRQQAWGLLQPYLY</sequence>
<evidence type="ECO:0000313" key="6">
    <source>
        <dbReference type="Proteomes" id="UP000309340"/>
    </source>
</evidence>
<feature type="region of interest" description="Disordered" evidence="2">
    <location>
        <begin position="132"/>
        <end position="153"/>
    </location>
</feature>
<dbReference type="SUPFAM" id="SSF47923">
    <property type="entry name" value="Ypt/Rab-GAP domain of gyp1p"/>
    <property type="match status" value="2"/>
</dbReference>
<evidence type="ECO:0000256" key="3">
    <source>
        <dbReference type="SAM" id="Phobius"/>
    </source>
</evidence>
<keyword evidence="3" id="KW-0812">Transmembrane</keyword>
<dbReference type="InterPro" id="IPR035969">
    <property type="entry name" value="Rab-GAP_TBC_sf"/>
</dbReference>
<dbReference type="GO" id="GO:0005096">
    <property type="term" value="F:GTPase activator activity"/>
    <property type="evidence" value="ECO:0007669"/>
    <property type="project" value="UniProtKB-KW"/>
</dbReference>
<reference evidence="5 6" key="1">
    <citation type="submission" date="2017-03" db="EMBL/GenBank/DDBJ databases">
        <title>Genomes of endolithic fungi from Antarctica.</title>
        <authorList>
            <person name="Coleine C."/>
            <person name="Masonjones S."/>
            <person name="Stajich J.E."/>
        </authorList>
    </citation>
    <scope>NUCLEOTIDE SEQUENCE [LARGE SCALE GENOMIC DNA]</scope>
    <source>
        <strain evidence="5 6">CCFEE 5184</strain>
    </source>
</reference>
<dbReference type="GO" id="GO:0005789">
    <property type="term" value="C:endoplasmic reticulum membrane"/>
    <property type="evidence" value="ECO:0007669"/>
    <property type="project" value="TreeGrafter"/>
</dbReference>
<dbReference type="PANTHER" id="PTHR20913">
    <property type="entry name" value="TBC1 DOMAIN FAMILY MEMBER 20/GTPASE"/>
    <property type="match status" value="1"/>
</dbReference>
<comment type="caution">
    <text evidence="5">The sequence shown here is derived from an EMBL/GenBank/DDBJ whole genome shotgun (WGS) entry which is preliminary data.</text>
</comment>
<dbReference type="InterPro" id="IPR045913">
    <property type="entry name" value="TBC20/Gyp8-like"/>
</dbReference>
<keyword evidence="6" id="KW-1185">Reference proteome</keyword>
<dbReference type="Gene3D" id="1.10.8.1310">
    <property type="match status" value="1"/>
</dbReference>
<feature type="domain" description="Rab-GAP TBC" evidence="4">
    <location>
        <begin position="119"/>
        <end position="303"/>
    </location>
</feature>
<keyword evidence="3" id="KW-0472">Membrane</keyword>
<dbReference type="Gene3D" id="1.10.472.80">
    <property type="entry name" value="Ypt/Rab-GAP domain of gyp1p, domain 3"/>
    <property type="match status" value="1"/>
</dbReference>
<dbReference type="GO" id="GO:0006888">
    <property type="term" value="P:endoplasmic reticulum to Golgi vesicle-mediated transport"/>
    <property type="evidence" value="ECO:0007669"/>
    <property type="project" value="TreeGrafter"/>
</dbReference>
<evidence type="ECO:0000256" key="2">
    <source>
        <dbReference type="SAM" id="MobiDB-lite"/>
    </source>
</evidence>
<feature type="region of interest" description="Disordered" evidence="2">
    <location>
        <begin position="1"/>
        <end position="80"/>
    </location>
</feature>
<organism evidence="5 6">
    <name type="scientific">Friedmanniomyces simplex</name>
    <dbReference type="NCBI Taxonomy" id="329884"/>
    <lineage>
        <taxon>Eukaryota</taxon>
        <taxon>Fungi</taxon>
        <taxon>Dikarya</taxon>
        <taxon>Ascomycota</taxon>
        <taxon>Pezizomycotina</taxon>
        <taxon>Dothideomycetes</taxon>
        <taxon>Dothideomycetidae</taxon>
        <taxon>Mycosphaerellales</taxon>
        <taxon>Teratosphaeriaceae</taxon>
        <taxon>Friedmanniomyces</taxon>
    </lineage>
</organism>
<dbReference type="FunFam" id="1.10.8.1310:FF:000001">
    <property type="entry name" value="TBC1 domain family, member 20"/>
    <property type="match status" value="1"/>
</dbReference>
<keyword evidence="3" id="KW-1133">Transmembrane helix</keyword>
<dbReference type="SMART" id="SM00164">
    <property type="entry name" value="TBC"/>
    <property type="match status" value="1"/>
</dbReference>
<name>A0A4U0WWQ6_9PEZI</name>
<evidence type="ECO:0000313" key="5">
    <source>
        <dbReference type="EMBL" id="TKA68174.1"/>
    </source>
</evidence>
<dbReference type="Pfam" id="PF00566">
    <property type="entry name" value="RabGAP-TBC"/>
    <property type="match status" value="1"/>
</dbReference>
<accession>A0A4U0WWQ6</accession>